<evidence type="ECO:0000313" key="8">
    <source>
        <dbReference type="EMBL" id="KAF9060911.1"/>
    </source>
</evidence>
<evidence type="ECO:0000256" key="3">
    <source>
        <dbReference type="ARBA" id="ARBA00022723"/>
    </source>
</evidence>
<dbReference type="InterPro" id="IPR001128">
    <property type="entry name" value="Cyt_P450"/>
</dbReference>
<dbReference type="GO" id="GO:0020037">
    <property type="term" value="F:heme binding"/>
    <property type="evidence" value="ECO:0007669"/>
    <property type="project" value="InterPro"/>
</dbReference>
<name>A0A9P5PCP5_9AGAR</name>
<dbReference type="Proteomes" id="UP000772434">
    <property type="component" value="Unassembled WGS sequence"/>
</dbReference>
<organism evidence="8 9">
    <name type="scientific">Rhodocollybia butyracea</name>
    <dbReference type="NCBI Taxonomy" id="206335"/>
    <lineage>
        <taxon>Eukaryota</taxon>
        <taxon>Fungi</taxon>
        <taxon>Dikarya</taxon>
        <taxon>Basidiomycota</taxon>
        <taxon>Agaricomycotina</taxon>
        <taxon>Agaricomycetes</taxon>
        <taxon>Agaricomycetidae</taxon>
        <taxon>Agaricales</taxon>
        <taxon>Marasmiineae</taxon>
        <taxon>Omphalotaceae</taxon>
        <taxon>Rhodocollybia</taxon>
    </lineage>
</organism>
<dbReference type="PANTHER" id="PTHR46206">
    <property type="entry name" value="CYTOCHROME P450"/>
    <property type="match status" value="1"/>
</dbReference>
<evidence type="ECO:0000256" key="1">
    <source>
        <dbReference type="ARBA" id="ARBA00001971"/>
    </source>
</evidence>
<comment type="caution">
    <text evidence="8">The sequence shown here is derived from an EMBL/GenBank/DDBJ whole genome shotgun (WGS) entry which is preliminary data.</text>
</comment>
<evidence type="ECO:0000256" key="7">
    <source>
        <dbReference type="SAM" id="Phobius"/>
    </source>
</evidence>
<dbReference type="OrthoDB" id="1844152at2759"/>
<dbReference type="PANTHER" id="PTHR46206:SF1">
    <property type="entry name" value="P450, PUTATIVE (EUROFUNG)-RELATED"/>
    <property type="match status" value="1"/>
</dbReference>
<keyword evidence="4" id="KW-0560">Oxidoreductase</keyword>
<protein>
    <submittedName>
        <fullName evidence="8">Cytochrome P450</fullName>
    </submittedName>
</protein>
<feature type="transmembrane region" description="Helical" evidence="7">
    <location>
        <begin position="6"/>
        <end position="31"/>
    </location>
</feature>
<dbReference type="GO" id="GO:0004497">
    <property type="term" value="F:monooxygenase activity"/>
    <property type="evidence" value="ECO:0007669"/>
    <property type="project" value="UniProtKB-KW"/>
</dbReference>
<evidence type="ECO:0000313" key="9">
    <source>
        <dbReference type="Proteomes" id="UP000772434"/>
    </source>
</evidence>
<proteinExistence type="inferred from homology"/>
<evidence type="ECO:0000256" key="5">
    <source>
        <dbReference type="ARBA" id="ARBA00023004"/>
    </source>
</evidence>
<sequence length="248" mass="28720">MIYALAWVPFYFPIFEGQLFTFSLLGQWVVLAKKRDHVRDLCNAPEDVLSMESAAEELLQLRHIVGPLFTDELYHIPVIRTKLNLNLGDILPPLVAEIQATFEDIFNSWTSITVLPTFSRVICRVTSRVLVGENLCRNEEYCKLASRFTNDVLLAGPILKFLIPRSLRSSLGKLYRMSFRHHKQMQTFLEPFIEDRRQKLRQDPTFTLPNDMLSWLMEMASPTVEHSTESLSMRILNVNFVAMHTTTK</sequence>
<keyword evidence="3" id="KW-0479">Metal-binding</keyword>
<feature type="non-terminal residue" evidence="8">
    <location>
        <position position="248"/>
    </location>
</feature>
<dbReference type="GO" id="GO:0005506">
    <property type="term" value="F:iron ion binding"/>
    <property type="evidence" value="ECO:0007669"/>
    <property type="project" value="InterPro"/>
</dbReference>
<dbReference type="AlphaFoldDB" id="A0A9P5PCP5"/>
<comment type="similarity">
    <text evidence="2">Belongs to the cytochrome P450 family.</text>
</comment>
<comment type="cofactor">
    <cofactor evidence="1">
        <name>heme</name>
        <dbReference type="ChEBI" id="CHEBI:30413"/>
    </cofactor>
</comment>
<dbReference type="Pfam" id="PF00067">
    <property type="entry name" value="p450"/>
    <property type="match status" value="1"/>
</dbReference>
<evidence type="ECO:0000256" key="2">
    <source>
        <dbReference type="ARBA" id="ARBA00010617"/>
    </source>
</evidence>
<keyword evidence="7" id="KW-0812">Transmembrane</keyword>
<accession>A0A9P5PCP5</accession>
<reference evidence="8" key="1">
    <citation type="submission" date="2020-11" db="EMBL/GenBank/DDBJ databases">
        <authorList>
            <consortium name="DOE Joint Genome Institute"/>
            <person name="Ahrendt S."/>
            <person name="Riley R."/>
            <person name="Andreopoulos W."/>
            <person name="Labutti K."/>
            <person name="Pangilinan J."/>
            <person name="Ruiz-Duenas F.J."/>
            <person name="Barrasa J.M."/>
            <person name="Sanchez-Garcia M."/>
            <person name="Camarero S."/>
            <person name="Miyauchi S."/>
            <person name="Serrano A."/>
            <person name="Linde D."/>
            <person name="Babiker R."/>
            <person name="Drula E."/>
            <person name="Ayuso-Fernandez I."/>
            <person name="Pacheco R."/>
            <person name="Padilla G."/>
            <person name="Ferreira P."/>
            <person name="Barriuso J."/>
            <person name="Kellner H."/>
            <person name="Castanera R."/>
            <person name="Alfaro M."/>
            <person name="Ramirez L."/>
            <person name="Pisabarro A.G."/>
            <person name="Kuo A."/>
            <person name="Tritt A."/>
            <person name="Lipzen A."/>
            <person name="He G."/>
            <person name="Yan M."/>
            <person name="Ng V."/>
            <person name="Cullen D."/>
            <person name="Martin F."/>
            <person name="Rosso M.-N."/>
            <person name="Henrissat B."/>
            <person name="Hibbett D."/>
            <person name="Martinez A.T."/>
            <person name="Grigoriev I.V."/>
        </authorList>
    </citation>
    <scope>NUCLEOTIDE SEQUENCE</scope>
    <source>
        <strain evidence="8">AH 40177</strain>
    </source>
</reference>
<keyword evidence="7" id="KW-1133">Transmembrane helix</keyword>
<dbReference type="GO" id="GO:0016705">
    <property type="term" value="F:oxidoreductase activity, acting on paired donors, with incorporation or reduction of molecular oxygen"/>
    <property type="evidence" value="ECO:0007669"/>
    <property type="project" value="InterPro"/>
</dbReference>
<keyword evidence="5" id="KW-0408">Iron</keyword>
<dbReference type="Gene3D" id="1.10.630.10">
    <property type="entry name" value="Cytochrome P450"/>
    <property type="match status" value="1"/>
</dbReference>
<gene>
    <name evidence="8" type="ORF">BDP27DRAFT_1406928</name>
</gene>
<evidence type="ECO:0000256" key="4">
    <source>
        <dbReference type="ARBA" id="ARBA00023002"/>
    </source>
</evidence>
<dbReference type="InterPro" id="IPR036396">
    <property type="entry name" value="Cyt_P450_sf"/>
</dbReference>
<keyword evidence="6" id="KW-0503">Monooxygenase</keyword>
<keyword evidence="9" id="KW-1185">Reference proteome</keyword>
<keyword evidence="7" id="KW-0472">Membrane</keyword>
<dbReference type="EMBL" id="JADNRY010000222">
    <property type="protein sequence ID" value="KAF9060911.1"/>
    <property type="molecule type" value="Genomic_DNA"/>
</dbReference>
<evidence type="ECO:0000256" key="6">
    <source>
        <dbReference type="ARBA" id="ARBA00023033"/>
    </source>
</evidence>
<dbReference type="SUPFAM" id="SSF48264">
    <property type="entry name" value="Cytochrome P450"/>
    <property type="match status" value="1"/>
</dbReference>